<evidence type="ECO:0000313" key="4">
    <source>
        <dbReference type="Proteomes" id="UP001143480"/>
    </source>
</evidence>
<reference evidence="3" key="2">
    <citation type="submission" date="2023-01" db="EMBL/GenBank/DDBJ databases">
        <authorList>
            <person name="Sun Q."/>
            <person name="Evtushenko L."/>
        </authorList>
    </citation>
    <scope>NUCLEOTIDE SEQUENCE</scope>
    <source>
        <strain evidence="3">VKM Ac-1321</strain>
    </source>
</reference>
<evidence type="ECO:0000256" key="1">
    <source>
        <dbReference type="SAM" id="MobiDB-lite"/>
    </source>
</evidence>
<feature type="region of interest" description="Disordered" evidence="1">
    <location>
        <begin position="90"/>
        <end position="233"/>
    </location>
</feature>
<gene>
    <name evidence="3" type="ORF">GCM10017581_005160</name>
</gene>
<feature type="compositionally biased region" description="Low complexity" evidence="1">
    <location>
        <begin position="171"/>
        <end position="196"/>
    </location>
</feature>
<dbReference type="EMBL" id="BSFP01000002">
    <property type="protein sequence ID" value="GLK98775.1"/>
    <property type="molecule type" value="Genomic_DNA"/>
</dbReference>
<organism evidence="3 4">
    <name type="scientific">Dactylosporangium matsuzakiense</name>
    <dbReference type="NCBI Taxonomy" id="53360"/>
    <lineage>
        <taxon>Bacteria</taxon>
        <taxon>Bacillati</taxon>
        <taxon>Actinomycetota</taxon>
        <taxon>Actinomycetes</taxon>
        <taxon>Micromonosporales</taxon>
        <taxon>Micromonosporaceae</taxon>
        <taxon>Dactylosporangium</taxon>
    </lineage>
</organism>
<dbReference type="AlphaFoldDB" id="A0A9W6KEE7"/>
<sequence length="233" mass="23743">MKRDKLPDSRLGELLSAAGAPGRRHELRGEEDAVAGFRQEYRPRAVKAPRRKRRLLAVVATALVAAGIGGTAFAANTGRLPAPAQTWYDSHIGAKPDKTPIPTMSAGQPNPSPPPAPATSAPAADSCRAWVAHRTDPTGARPITGPEKDQLTSLAGGEPAIDTYCDRLLGAAAPSSAPPSSRSPRPSATKNRSPGQDGQGASGGSGGSGNGQGPPPAAGQGDQDGDDQGEDQQ</sequence>
<accession>A0A9W6KEE7</accession>
<keyword evidence="2" id="KW-1133">Transmembrane helix</keyword>
<evidence type="ECO:0000313" key="3">
    <source>
        <dbReference type="EMBL" id="GLK98775.1"/>
    </source>
</evidence>
<reference evidence="3" key="1">
    <citation type="journal article" date="2014" name="Int. J. Syst. Evol. Microbiol.">
        <title>Complete genome sequence of Corynebacterium casei LMG S-19264T (=DSM 44701T), isolated from a smear-ripened cheese.</title>
        <authorList>
            <consortium name="US DOE Joint Genome Institute (JGI-PGF)"/>
            <person name="Walter F."/>
            <person name="Albersmeier A."/>
            <person name="Kalinowski J."/>
            <person name="Ruckert C."/>
        </authorList>
    </citation>
    <scope>NUCLEOTIDE SEQUENCE</scope>
    <source>
        <strain evidence="3">VKM Ac-1321</strain>
    </source>
</reference>
<keyword evidence="4" id="KW-1185">Reference proteome</keyword>
<protein>
    <submittedName>
        <fullName evidence="3">Uncharacterized protein</fullName>
    </submittedName>
</protein>
<feature type="compositionally biased region" description="Acidic residues" evidence="1">
    <location>
        <begin position="223"/>
        <end position="233"/>
    </location>
</feature>
<name>A0A9W6KEE7_9ACTN</name>
<proteinExistence type="predicted"/>
<keyword evidence="2" id="KW-0472">Membrane</keyword>
<feature type="compositionally biased region" description="Gly residues" evidence="1">
    <location>
        <begin position="197"/>
        <end position="212"/>
    </location>
</feature>
<evidence type="ECO:0000256" key="2">
    <source>
        <dbReference type="SAM" id="Phobius"/>
    </source>
</evidence>
<feature type="transmembrane region" description="Helical" evidence="2">
    <location>
        <begin position="55"/>
        <end position="75"/>
    </location>
</feature>
<comment type="caution">
    <text evidence="3">The sequence shown here is derived from an EMBL/GenBank/DDBJ whole genome shotgun (WGS) entry which is preliminary data.</text>
</comment>
<dbReference type="RefSeq" id="WP_261962341.1">
    <property type="nucleotide sequence ID" value="NZ_BAAAXA010000001.1"/>
</dbReference>
<feature type="region of interest" description="Disordered" evidence="1">
    <location>
        <begin position="1"/>
        <end position="31"/>
    </location>
</feature>
<dbReference type="Proteomes" id="UP001143480">
    <property type="component" value="Unassembled WGS sequence"/>
</dbReference>
<keyword evidence="2" id="KW-0812">Transmembrane</keyword>
<feature type="compositionally biased region" description="Basic and acidic residues" evidence="1">
    <location>
        <begin position="1"/>
        <end position="11"/>
    </location>
</feature>